<proteinExistence type="predicted"/>
<evidence type="ECO:0000313" key="2">
    <source>
        <dbReference type="EMBL" id="CDN30491.1"/>
    </source>
</evidence>
<dbReference type="Proteomes" id="UP000027616">
    <property type="component" value="Chromosome I"/>
</dbReference>
<dbReference type="KEGG" id="rbc:BN938_0386"/>
<evidence type="ECO:0000313" key="3">
    <source>
        <dbReference type="Proteomes" id="UP000027616"/>
    </source>
</evidence>
<dbReference type="InterPro" id="IPR018760">
    <property type="entry name" value="DUF2326"/>
</dbReference>
<evidence type="ECO:0000259" key="1">
    <source>
        <dbReference type="Pfam" id="PF10088"/>
    </source>
</evidence>
<dbReference type="Pfam" id="PF10088">
    <property type="entry name" value="DUF2326"/>
    <property type="match status" value="1"/>
</dbReference>
<keyword evidence="3" id="KW-1185">Reference proteome</keyword>
<accession>A0A060R662</accession>
<dbReference type="HOGENOM" id="CLU_036792_0_0_10"/>
<dbReference type="EMBL" id="HG934468">
    <property type="protein sequence ID" value="CDN30491.1"/>
    <property type="molecule type" value="Genomic_DNA"/>
</dbReference>
<dbReference type="eggNOG" id="COG5293">
    <property type="taxonomic scope" value="Bacteria"/>
</dbReference>
<dbReference type="STRING" id="1433126.BN938_0386"/>
<name>A0A060R662_9BACT</name>
<protein>
    <recommendedName>
        <fullName evidence="1">DUF2326 domain-containing protein</fullName>
    </recommendedName>
</protein>
<organism evidence="2 3">
    <name type="scientific">Mucinivorans hirudinis</name>
    <dbReference type="NCBI Taxonomy" id="1433126"/>
    <lineage>
        <taxon>Bacteria</taxon>
        <taxon>Pseudomonadati</taxon>
        <taxon>Bacteroidota</taxon>
        <taxon>Bacteroidia</taxon>
        <taxon>Bacteroidales</taxon>
        <taxon>Rikenellaceae</taxon>
        <taxon>Mucinivorans</taxon>
    </lineage>
</organism>
<feature type="domain" description="DUF2326" evidence="1">
    <location>
        <begin position="416"/>
        <end position="531"/>
    </location>
</feature>
<dbReference type="AlphaFoldDB" id="A0A060R662"/>
<gene>
    <name evidence="2" type="ORF">BN938_0386</name>
</gene>
<reference evidence="2 3" key="1">
    <citation type="journal article" date="2015" name="Genome Announc.">
        <title>Complete Genome Sequence of the Novel Leech Symbiont Mucinivorans hirudinis M3T.</title>
        <authorList>
            <person name="Nelson M.C."/>
            <person name="Bomar L."/>
            <person name="Graf J."/>
        </authorList>
    </citation>
    <scope>NUCLEOTIDE SEQUENCE [LARGE SCALE GENOMIC DNA]</scope>
    <source>
        <strain evidence="3">M3</strain>
    </source>
</reference>
<sequence>MLNEIICDKFKQQKISLNAGLNVVMGDSNASNSIGKSSLLMIVDFIYGGETYSKSIDIINNVLHHEIKFCFKFGDVMYYYSRKTDESQTIFICNDQYEHINHIDLDEYKNRLSEYYSINLPYISFREIVNTYSRIYGKENLDEIYPLKSFDGDTKGKGVDRLIKLFGLYDSIEQLNSVFASSKDKYDTFVRAENLDILPKINKTEYRNNSGLLQKLRTEEEQYLKMISTNSTDLETENLEQLTSLRFELNSKRRIKRKMKTTYDMLSENYLNQTKGVSEEELLALIQFFPAANIKPIEKINEFHKNITKIVDSEITKQIAAIESNLETIDDEIQQILLLIADISGEKAPSIAAINNLMNIRDQINSISTTNNSFKTKETLDSQKKEAQENLKEMKMITVCDIETKLNQTMSNINDFIYSAKKQSPQISLKENSYVFRTVNDTGTGTAYKNLIVLDLSVFKLTQLPILIHDSLLFKNVSYDAIDKIIECYTQMSKQVFIAFDGQKNYSEQTQSLLKQHTVITLGPDENSLFGKSWTNK</sequence>
<dbReference type="OrthoDB" id="9815945at2"/>